<accession>A0ABW5W9B6</accession>
<comment type="caution">
    <text evidence="4">The sequence shown here is derived from an EMBL/GenBank/DDBJ whole genome shotgun (WGS) entry which is preliminary data.</text>
</comment>
<dbReference type="PANTHER" id="PTHR33495">
    <property type="entry name" value="ANTI-SIGMA FACTOR ANTAGONIST TM_1081-RELATED-RELATED"/>
    <property type="match status" value="1"/>
</dbReference>
<dbReference type="Gene3D" id="3.30.750.24">
    <property type="entry name" value="STAS domain"/>
    <property type="match status" value="1"/>
</dbReference>
<evidence type="ECO:0000313" key="4">
    <source>
        <dbReference type="EMBL" id="MFD2799702.1"/>
    </source>
</evidence>
<dbReference type="SUPFAM" id="SSF52091">
    <property type="entry name" value="SpoIIaa-like"/>
    <property type="match status" value="1"/>
</dbReference>
<gene>
    <name evidence="4" type="ORF">ACFS2C_09890</name>
</gene>
<dbReference type="Proteomes" id="UP001597478">
    <property type="component" value="Unassembled WGS sequence"/>
</dbReference>
<dbReference type="PROSITE" id="PS50801">
    <property type="entry name" value="STAS"/>
    <property type="match status" value="1"/>
</dbReference>
<evidence type="ECO:0000259" key="3">
    <source>
        <dbReference type="PROSITE" id="PS50801"/>
    </source>
</evidence>
<organism evidence="4 5">
    <name type="scientific">Prauserella oleivorans</name>
    <dbReference type="NCBI Taxonomy" id="1478153"/>
    <lineage>
        <taxon>Bacteria</taxon>
        <taxon>Bacillati</taxon>
        <taxon>Actinomycetota</taxon>
        <taxon>Actinomycetes</taxon>
        <taxon>Pseudonocardiales</taxon>
        <taxon>Pseudonocardiaceae</taxon>
        <taxon>Prauserella</taxon>
    </lineage>
</organism>
<proteinExistence type="inferred from homology"/>
<dbReference type="CDD" id="cd07043">
    <property type="entry name" value="STAS_anti-anti-sigma_factors"/>
    <property type="match status" value="1"/>
</dbReference>
<evidence type="ECO:0000313" key="5">
    <source>
        <dbReference type="Proteomes" id="UP001597478"/>
    </source>
</evidence>
<evidence type="ECO:0000256" key="1">
    <source>
        <dbReference type="ARBA" id="ARBA00009013"/>
    </source>
</evidence>
<name>A0ABW5W9B6_9PSEU</name>
<dbReference type="PANTHER" id="PTHR33495:SF2">
    <property type="entry name" value="ANTI-SIGMA FACTOR ANTAGONIST TM_1081-RELATED"/>
    <property type="match status" value="1"/>
</dbReference>
<evidence type="ECO:0000256" key="2">
    <source>
        <dbReference type="RuleBase" id="RU003749"/>
    </source>
</evidence>
<dbReference type="InterPro" id="IPR003658">
    <property type="entry name" value="Anti-sigma_ant"/>
</dbReference>
<dbReference type="InterPro" id="IPR002645">
    <property type="entry name" value="STAS_dom"/>
</dbReference>
<dbReference type="EMBL" id="JBHUOF010000012">
    <property type="protein sequence ID" value="MFD2799702.1"/>
    <property type="molecule type" value="Genomic_DNA"/>
</dbReference>
<protein>
    <recommendedName>
        <fullName evidence="2">Anti-sigma factor antagonist</fullName>
    </recommendedName>
</protein>
<comment type="similarity">
    <text evidence="1 2">Belongs to the anti-sigma-factor antagonist family.</text>
</comment>
<keyword evidence="5" id="KW-1185">Reference proteome</keyword>
<reference evidence="5" key="1">
    <citation type="journal article" date="2019" name="Int. J. Syst. Evol. Microbiol.">
        <title>The Global Catalogue of Microorganisms (GCM) 10K type strain sequencing project: providing services to taxonomists for standard genome sequencing and annotation.</title>
        <authorList>
            <consortium name="The Broad Institute Genomics Platform"/>
            <consortium name="The Broad Institute Genome Sequencing Center for Infectious Disease"/>
            <person name="Wu L."/>
            <person name="Ma J."/>
        </authorList>
    </citation>
    <scope>NUCLEOTIDE SEQUENCE [LARGE SCALE GENOMIC DNA]</scope>
    <source>
        <strain evidence="5">IBRC-M 10906</strain>
    </source>
</reference>
<dbReference type="RefSeq" id="WP_377391664.1">
    <property type="nucleotide sequence ID" value="NZ_JBHSAN010000027.1"/>
</dbReference>
<sequence length="119" mass="12887">MGVETLHLHDTQVGTVTVERVTGEVDSHNIDELDHRLGIDCSHAGGPVVVDLTHVTFFGAAGLNLLVRLHEQCESRGCSLHVVAPSRAVCRPIEAAELDMRLNIVRTIDEALATEGQGW</sequence>
<dbReference type="Pfam" id="PF01740">
    <property type="entry name" value="STAS"/>
    <property type="match status" value="1"/>
</dbReference>
<feature type="domain" description="STAS" evidence="3">
    <location>
        <begin position="6"/>
        <end position="115"/>
    </location>
</feature>
<dbReference type="NCBIfam" id="TIGR00377">
    <property type="entry name" value="ant_ant_sig"/>
    <property type="match status" value="1"/>
</dbReference>
<dbReference type="InterPro" id="IPR036513">
    <property type="entry name" value="STAS_dom_sf"/>
</dbReference>